<dbReference type="Gene3D" id="1.10.510.10">
    <property type="entry name" value="Transferase(Phosphotransferase) domain 1"/>
    <property type="match status" value="1"/>
</dbReference>
<dbReference type="Pfam" id="PF00069">
    <property type="entry name" value="Pkinase"/>
    <property type="match status" value="1"/>
</dbReference>
<dbReference type="GO" id="GO:0003723">
    <property type="term" value="F:RNA binding"/>
    <property type="evidence" value="ECO:0007669"/>
    <property type="project" value="InterPro"/>
</dbReference>
<comment type="caution">
    <text evidence="7">The sequence shown here is derived from an EMBL/GenBank/DDBJ whole genome shotgun (WGS) entry which is preliminary data.</text>
</comment>
<dbReference type="CDD" id="cd21134">
    <property type="entry name" value="YTH"/>
    <property type="match status" value="1"/>
</dbReference>
<evidence type="ECO:0000256" key="3">
    <source>
        <dbReference type="PROSITE-ProRule" id="PRU10141"/>
    </source>
</evidence>
<dbReference type="PANTHER" id="PTHR44167:SF24">
    <property type="entry name" value="SERINE_THREONINE-PROTEIN KINASE CHK2"/>
    <property type="match status" value="1"/>
</dbReference>
<dbReference type="PROSITE" id="PS50011">
    <property type="entry name" value="PROTEIN_KINASE_DOM"/>
    <property type="match status" value="1"/>
</dbReference>
<dbReference type="InterPro" id="IPR011009">
    <property type="entry name" value="Kinase-like_dom_sf"/>
</dbReference>
<evidence type="ECO:0000259" key="6">
    <source>
        <dbReference type="PROSITE" id="PS50882"/>
    </source>
</evidence>
<evidence type="ECO:0000256" key="1">
    <source>
        <dbReference type="ARBA" id="ARBA00022741"/>
    </source>
</evidence>
<dbReference type="GO" id="GO:0004674">
    <property type="term" value="F:protein serine/threonine kinase activity"/>
    <property type="evidence" value="ECO:0007669"/>
    <property type="project" value="TreeGrafter"/>
</dbReference>
<gene>
    <name evidence="7" type="ORF">FGG08_003916</name>
</gene>
<dbReference type="EMBL" id="JAGHQL010000073">
    <property type="protein sequence ID" value="KAH0541626.1"/>
    <property type="molecule type" value="Genomic_DNA"/>
</dbReference>
<dbReference type="InterPro" id="IPR007275">
    <property type="entry name" value="YTH_domain"/>
</dbReference>
<evidence type="ECO:0000259" key="5">
    <source>
        <dbReference type="PROSITE" id="PS50011"/>
    </source>
</evidence>
<accession>A0A9P8L4D3</accession>
<dbReference type="InterPro" id="IPR008271">
    <property type="entry name" value="Ser/Thr_kinase_AS"/>
</dbReference>
<dbReference type="GO" id="GO:0005634">
    <property type="term" value="C:nucleus"/>
    <property type="evidence" value="ECO:0007669"/>
    <property type="project" value="TreeGrafter"/>
</dbReference>
<keyword evidence="1 3" id="KW-0547">Nucleotide-binding</keyword>
<feature type="compositionally biased region" description="Polar residues" evidence="4">
    <location>
        <begin position="442"/>
        <end position="461"/>
    </location>
</feature>
<dbReference type="SUPFAM" id="SSF56112">
    <property type="entry name" value="Protein kinase-like (PK-like)"/>
    <property type="match status" value="1"/>
</dbReference>
<dbReference type="GO" id="GO:0044773">
    <property type="term" value="P:mitotic DNA damage checkpoint signaling"/>
    <property type="evidence" value="ECO:0007669"/>
    <property type="project" value="TreeGrafter"/>
</dbReference>
<dbReference type="PROSITE" id="PS50882">
    <property type="entry name" value="YTH"/>
    <property type="match status" value="1"/>
</dbReference>
<feature type="domain" description="Protein kinase" evidence="5">
    <location>
        <begin position="155"/>
        <end position="412"/>
    </location>
</feature>
<dbReference type="InterPro" id="IPR017441">
    <property type="entry name" value="Protein_kinase_ATP_BS"/>
</dbReference>
<evidence type="ECO:0000313" key="7">
    <source>
        <dbReference type="EMBL" id="KAH0541626.1"/>
    </source>
</evidence>
<keyword evidence="2 3" id="KW-0067">ATP-binding</keyword>
<dbReference type="PANTHER" id="PTHR44167">
    <property type="entry name" value="OVARIAN-SPECIFIC SERINE/THREONINE-PROTEIN KINASE LOK-RELATED"/>
    <property type="match status" value="1"/>
</dbReference>
<dbReference type="InterPro" id="IPR000719">
    <property type="entry name" value="Prot_kinase_dom"/>
</dbReference>
<keyword evidence="8" id="KW-1185">Reference proteome</keyword>
<sequence>MQDDRVEDDLLEDDLGDLPASSITTMEYDLRTIDEGMAESFPKLRSNATEYTDLDVERVSELLRWMDHETWSHVPRLYIVLHRIGYLNLLNDFIALRITDFWFPFTQLTLPSLLGPSDQIAFLQQQQCVLTKATHLERDDSGEHRHFSDREHIPFQSKAILGTGGFSQVEKVVSLISFREYARKLIYRKKAFGEFQQSMPDFERELKILKRVRHRHIVELVGSYTDPKYAALIMSLVADCDLSQFLTEASSSANSMSLMRTFFGCLATALSYLHDLSIRHKDIKPSNFLVKDGTVLLTDFGLSLDCSDLTRSTTEGLTPLTRRYWSLGCVFLEMTNILKGKSLDDMKSFLESNGSQTAMYWSNPAGTKQWVTKLKRSAGKEANNSPLMWIKKMLMHNREKRPTARVLVMEIVNEGSASDKAGEFCGICCRMDDEPSYLDSGSGATSQALSRDSDLTPSDTVPPSVESAISRPPPLSNTGPDALHNVFAGLRIEQVPSAKISTQSYCPNNHAQAKYFILRSTSEMDIESSVAHGVWVSSRRVNVILDRALSEAGGSVILFFSVVGSKEFCGVAEMTSSVDYDNTDEHWTEDL</sequence>
<evidence type="ECO:0000256" key="4">
    <source>
        <dbReference type="SAM" id="MobiDB-lite"/>
    </source>
</evidence>
<reference evidence="7" key="1">
    <citation type="submission" date="2021-03" db="EMBL/GenBank/DDBJ databases">
        <title>Comparative genomics and phylogenomic investigation of the class Geoglossomycetes provide insights into ecological specialization and systematics.</title>
        <authorList>
            <person name="Melie T."/>
            <person name="Pirro S."/>
            <person name="Miller A.N."/>
            <person name="Quandt A."/>
        </authorList>
    </citation>
    <scope>NUCLEOTIDE SEQUENCE</scope>
    <source>
        <strain evidence="7">GBOQ0MN5Z8</strain>
    </source>
</reference>
<dbReference type="PROSITE" id="PS00107">
    <property type="entry name" value="PROTEIN_KINASE_ATP"/>
    <property type="match status" value="1"/>
</dbReference>
<evidence type="ECO:0000256" key="2">
    <source>
        <dbReference type="ARBA" id="ARBA00022840"/>
    </source>
</evidence>
<organism evidence="7 8">
    <name type="scientific">Glutinoglossum americanum</name>
    <dbReference type="NCBI Taxonomy" id="1670608"/>
    <lineage>
        <taxon>Eukaryota</taxon>
        <taxon>Fungi</taxon>
        <taxon>Dikarya</taxon>
        <taxon>Ascomycota</taxon>
        <taxon>Pezizomycotina</taxon>
        <taxon>Geoglossomycetes</taxon>
        <taxon>Geoglossales</taxon>
        <taxon>Geoglossaceae</taxon>
        <taxon>Glutinoglossum</taxon>
    </lineage>
</organism>
<dbReference type="GO" id="GO:0005737">
    <property type="term" value="C:cytoplasm"/>
    <property type="evidence" value="ECO:0007669"/>
    <property type="project" value="TreeGrafter"/>
</dbReference>
<evidence type="ECO:0000313" key="8">
    <source>
        <dbReference type="Proteomes" id="UP000698800"/>
    </source>
</evidence>
<dbReference type="Gene3D" id="3.10.590.10">
    <property type="entry name" value="ph1033 like domains"/>
    <property type="match status" value="1"/>
</dbReference>
<feature type="domain" description="YTH" evidence="6">
    <location>
        <begin position="513"/>
        <end position="591"/>
    </location>
</feature>
<evidence type="ECO:0008006" key="9">
    <source>
        <dbReference type="Google" id="ProtNLM"/>
    </source>
</evidence>
<dbReference type="PROSITE" id="PS00108">
    <property type="entry name" value="PROTEIN_KINASE_ST"/>
    <property type="match status" value="1"/>
</dbReference>
<dbReference type="SMART" id="SM00220">
    <property type="entry name" value="S_TKc"/>
    <property type="match status" value="1"/>
</dbReference>
<proteinExistence type="predicted"/>
<protein>
    <recommendedName>
        <fullName evidence="9">Protein kinase domain-containing protein</fullName>
    </recommendedName>
</protein>
<dbReference type="Pfam" id="PF04146">
    <property type="entry name" value="YTH"/>
    <property type="match status" value="1"/>
</dbReference>
<name>A0A9P8L4D3_9PEZI</name>
<feature type="region of interest" description="Disordered" evidence="4">
    <location>
        <begin position="439"/>
        <end position="480"/>
    </location>
</feature>
<dbReference type="OrthoDB" id="4062651at2759"/>
<dbReference type="Proteomes" id="UP000698800">
    <property type="component" value="Unassembled WGS sequence"/>
</dbReference>
<dbReference type="AlphaFoldDB" id="A0A9P8L4D3"/>
<feature type="binding site" evidence="3">
    <location>
        <position position="184"/>
    </location>
    <ligand>
        <name>ATP</name>
        <dbReference type="ChEBI" id="CHEBI:30616"/>
    </ligand>
</feature>
<dbReference type="CDD" id="cd00180">
    <property type="entry name" value="PKc"/>
    <property type="match status" value="1"/>
</dbReference>
<dbReference type="GO" id="GO:0005524">
    <property type="term" value="F:ATP binding"/>
    <property type="evidence" value="ECO:0007669"/>
    <property type="project" value="UniProtKB-UniRule"/>
</dbReference>